<name>A0A8J3S3K2_PLARO</name>
<evidence type="ECO:0000313" key="2">
    <source>
        <dbReference type="Proteomes" id="UP000655044"/>
    </source>
</evidence>
<protein>
    <submittedName>
        <fullName evidence="1">Uncharacterized protein</fullName>
    </submittedName>
</protein>
<comment type="caution">
    <text evidence="1">The sequence shown here is derived from an EMBL/GenBank/DDBJ whole genome shotgun (WGS) entry which is preliminary data.</text>
</comment>
<proteinExistence type="predicted"/>
<gene>
    <name evidence="1" type="ORF">Pro02_49060</name>
</gene>
<sequence length="58" mass="6452">MRARLAVGVDRADRALAVVDECPFCGRTHVHAARYGRHYRTASCGQAYLLTLARPRPV</sequence>
<accession>A0A8J3S3K2</accession>
<keyword evidence="2" id="KW-1185">Reference proteome</keyword>
<reference evidence="1" key="1">
    <citation type="submission" date="2021-01" db="EMBL/GenBank/DDBJ databases">
        <title>Whole genome shotgun sequence of Planobispora rosea NBRC 15558.</title>
        <authorList>
            <person name="Komaki H."/>
            <person name="Tamura T."/>
        </authorList>
    </citation>
    <scope>NUCLEOTIDE SEQUENCE</scope>
    <source>
        <strain evidence="1">NBRC 15558</strain>
    </source>
</reference>
<evidence type="ECO:0000313" key="1">
    <source>
        <dbReference type="EMBL" id="GIH86498.1"/>
    </source>
</evidence>
<organism evidence="1 2">
    <name type="scientific">Planobispora rosea</name>
    <dbReference type="NCBI Taxonomy" id="35762"/>
    <lineage>
        <taxon>Bacteria</taxon>
        <taxon>Bacillati</taxon>
        <taxon>Actinomycetota</taxon>
        <taxon>Actinomycetes</taxon>
        <taxon>Streptosporangiales</taxon>
        <taxon>Streptosporangiaceae</taxon>
        <taxon>Planobispora</taxon>
    </lineage>
</organism>
<dbReference type="AlphaFoldDB" id="A0A8J3S3K2"/>
<dbReference type="EMBL" id="BOOI01000046">
    <property type="protein sequence ID" value="GIH86498.1"/>
    <property type="molecule type" value="Genomic_DNA"/>
</dbReference>
<dbReference type="RefSeq" id="WP_189243066.1">
    <property type="nucleotide sequence ID" value="NZ_BMQP01000026.1"/>
</dbReference>
<dbReference type="Proteomes" id="UP000655044">
    <property type="component" value="Unassembled WGS sequence"/>
</dbReference>